<sequence>MISDELTEYGNVEVSTVDGFQGRERDTIVFNAVNTEKYGLRFAGNKNQFNVACTRPKDQFIMVGNRTAIEENASWENTLRSFIRYTSTHGGVFNWDKGEWVDGIDPADAPSPVPRSSPEIVEPPSGQPDDFDSTTTTSDTSNTSGGDSPSTTSVDPQLRS</sequence>
<dbReference type="PANTHER" id="PTHR10887:SF495">
    <property type="entry name" value="HELICASE SENATAXIN ISOFORM X1-RELATED"/>
    <property type="match status" value="1"/>
</dbReference>
<dbReference type="InterPro" id="IPR027417">
    <property type="entry name" value="P-loop_NTPase"/>
</dbReference>
<dbReference type="PANTHER" id="PTHR10887">
    <property type="entry name" value="DNA2/NAM7 HELICASE FAMILY"/>
    <property type="match status" value="1"/>
</dbReference>
<evidence type="ECO:0000313" key="3">
    <source>
        <dbReference type="EMBL" id="SEP17280.1"/>
    </source>
</evidence>
<evidence type="ECO:0000256" key="1">
    <source>
        <dbReference type="SAM" id="MobiDB-lite"/>
    </source>
</evidence>
<accession>A0A1H8VPQ2</accession>
<dbReference type="EMBL" id="FODV01000018">
    <property type="protein sequence ID" value="SEP17280.1"/>
    <property type="molecule type" value="Genomic_DNA"/>
</dbReference>
<evidence type="ECO:0000313" key="4">
    <source>
        <dbReference type="Proteomes" id="UP000199126"/>
    </source>
</evidence>
<feature type="domain" description="DNA2/NAM7 helicase-like C-terminal" evidence="2">
    <location>
        <begin position="5"/>
        <end position="66"/>
    </location>
</feature>
<name>A0A1H8VPQ2_9EURY</name>
<organism evidence="3 4">
    <name type="scientific">Halogranum amylolyticum</name>
    <dbReference type="NCBI Taxonomy" id="660520"/>
    <lineage>
        <taxon>Archaea</taxon>
        <taxon>Methanobacteriati</taxon>
        <taxon>Methanobacteriota</taxon>
        <taxon>Stenosarchaea group</taxon>
        <taxon>Halobacteria</taxon>
        <taxon>Halobacteriales</taxon>
        <taxon>Haloferacaceae</taxon>
    </lineage>
</organism>
<proteinExistence type="predicted"/>
<gene>
    <name evidence="3" type="ORF">SAMN04487948_11859</name>
</gene>
<dbReference type="InterPro" id="IPR045055">
    <property type="entry name" value="DNA2/NAM7-like"/>
</dbReference>
<feature type="region of interest" description="Disordered" evidence="1">
    <location>
        <begin position="99"/>
        <end position="160"/>
    </location>
</feature>
<reference evidence="4" key="1">
    <citation type="submission" date="2016-10" db="EMBL/GenBank/DDBJ databases">
        <authorList>
            <person name="Varghese N."/>
            <person name="Submissions S."/>
        </authorList>
    </citation>
    <scope>NUCLEOTIDE SEQUENCE [LARGE SCALE GENOMIC DNA]</scope>
    <source>
        <strain evidence="4">CGMCC 1.10121</strain>
    </source>
</reference>
<dbReference type="InterPro" id="IPR041679">
    <property type="entry name" value="DNA2/NAM7-like_C"/>
</dbReference>
<keyword evidence="4" id="KW-1185">Reference proteome</keyword>
<evidence type="ECO:0000259" key="2">
    <source>
        <dbReference type="Pfam" id="PF13087"/>
    </source>
</evidence>
<dbReference type="Pfam" id="PF13087">
    <property type="entry name" value="AAA_12"/>
    <property type="match status" value="1"/>
</dbReference>
<dbReference type="CDD" id="cd18808">
    <property type="entry name" value="SF1_C_Upf1"/>
    <property type="match status" value="1"/>
</dbReference>
<protein>
    <submittedName>
        <fullName evidence="3">AAA domain-containing protein</fullName>
    </submittedName>
</protein>
<dbReference type="Proteomes" id="UP000199126">
    <property type="component" value="Unassembled WGS sequence"/>
</dbReference>
<feature type="compositionally biased region" description="Low complexity" evidence="1">
    <location>
        <begin position="133"/>
        <end position="160"/>
    </location>
</feature>
<dbReference type="InterPro" id="IPR047187">
    <property type="entry name" value="SF1_C_Upf1"/>
</dbReference>
<dbReference type="AlphaFoldDB" id="A0A1H8VPQ2"/>
<dbReference type="Gene3D" id="3.40.50.300">
    <property type="entry name" value="P-loop containing nucleotide triphosphate hydrolases"/>
    <property type="match status" value="1"/>
</dbReference>
<dbReference type="SUPFAM" id="SSF52540">
    <property type="entry name" value="P-loop containing nucleoside triphosphate hydrolases"/>
    <property type="match status" value="1"/>
</dbReference>